<sequence>MASSRFFILAILIIALSFSGIGVSMAARRILQEPLFSYIPRLDLPPLPRTGNSFPVPPVVRLPPYVVGRIPSFPPFSFSSPPSR</sequence>
<evidence type="ECO:0000313" key="2">
    <source>
        <dbReference type="EMBL" id="KDP40956.1"/>
    </source>
</evidence>
<gene>
    <name evidence="2" type="ORF">JCGZ_24955</name>
</gene>
<organism evidence="2 3">
    <name type="scientific">Jatropha curcas</name>
    <name type="common">Barbados nut</name>
    <dbReference type="NCBI Taxonomy" id="180498"/>
    <lineage>
        <taxon>Eukaryota</taxon>
        <taxon>Viridiplantae</taxon>
        <taxon>Streptophyta</taxon>
        <taxon>Embryophyta</taxon>
        <taxon>Tracheophyta</taxon>
        <taxon>Spermatophyta</taxon>
        <taxon>Magnoliopsida</taxon>
        <taxon>eudicotyledons</taxon>
        <taxon>Gunneridae</taxon>
        <taxon>Pentapetalae</taxon>
        <taxon>rosids</taxon>
        <taxon>fabids</taxon>
        <taxon>Malpighiales</taxon>
        <taxon>Euphorbiaceae</taxon>
        <taxon>Crotonoideae</taxon>
        <taxon>Jatropheae</taxon>
        <taxon>Jatropha</taxon>
    </lineage>
</organism>
<name>A0A067KXL6_JATCU</name>
<evidence type="ECO:0000313" key="3">
    <source>
        <dbReference type="Proteomes" id="UP000027138"/>
    </source>
</evidence>
<accession>A0A067KXL6</accession>
<dbReference type="PANTHER" id="PTHR48216:SF1">
    <property type="match status" value="1"/>
</dbReference>
<proteinExistence type="predicted"/>
<dbReference type="Proteomes" id="UP000027138">
    <property type="component" value="Unassembled WGS sequence"/>
</dbReference>
<dbReference type="EMBL" id="KK914327">
    <property type="protein sequence ID" value="KDP40956.1"/>
    <property type="molecule type" value="Genomic_DNA"/>
</dbReference>
<keyword evidence="1" id="KW-0732">Signal</keyword>
<reference evidence="2 3" key="1">
    <citation type="journal article" date="2014" name="PLoS ONE">
        <title>Global Analysis of Gene Expression Profiles in Physic Nut (Jatropha curcas L.) Seedlings Exposed to Salt Stress.</title>
        <authorList>
            <person name="Zhang L."/>
            <person name="Zhang C."/>
            <person name="Wu P."/>
            <person name="Chen Y."/>
            <person name="Li M."/>
            <person name="Jiang H."/>
            <person name="Wu G."/>
        </authorList>
    </citation>
    <scope>NUCLEOTIDE SEQUENCE [LARGE SCALE GENOMIC DNA]</scope>
    <source>
        <strain evidence="3">cv. GZQX0401</strain>
        <tissue evidence="2">Young leaves</tissue>
    </source>
</reference>
<protein>
    <submittedName>
        <fullName evidence="2">Uncharacterized protein</fullName>
    </submittedName>
</protein>
<dbReference type="PANTHER" id="PTHR48216">
    <property type="match status" value="1"/>
</dbReference>
<feature type="signal peptide" evidence="1">
    <location>
        <begin position="1"/>
        <end position="26"/>
    </location>
</feature>
<evidence type="ECO:0000256" key="1">
    <source>
        <dbReference type="SAM" id="SignalP"/>
    </source>
</evidence>
<feature type="chain" id="PRO_5001639937" evidence="1">
    <location>
        <begin position="27"/>
        <end position="84"/>
    </location>
</feature>
<keyword evidence="3" id="KW-1185">Reference proteome</keyword>
<dbReference type="AlphaFoldDB" id="A0A067KXL6"/>